<reference evidence="1 4" key="4">
    <citation type="submission" date="2019-12" db="EMBL/GenBank/DDBJ databases">
        <title>Multi-Generational Helicobacter saguini Isolates.</title>
        <authorList>
            <person name="Mannion A."/>
            <person name="Shen Z."/>
            <person name="Fox J.G."/>
        </authorList>
    </citation>
    <scope>NUCLEOTIDE SEQUENCE [LARGE SCALE GENOMIC DNA]</scope>
    <source>
        <strain evidence="1">16-048</strain>
        <strain evidence="4">16-048 (F4)</strain>
    </source>
</reference>
<reference evidence="2 3" key="2">
    <citation type="journal article" date="2016" name="Infect. Immun.">
        <title>Helicobacter saguini, a Novel Helicobacter Isolated from Cotton-Top Tamarins with Ulcerative Colitis, Has Proinflammatory Properties and Induces Typhlocolitis and Dysplasia in Gnotobiotic IL-10-/- Mice.</title>
        <authorList>
            <person name="Shen Z."/>
            <person name="Mannion A."/>
            <person name="Whary M.T."/>
            <person name="Muthupalani S."/>
            <person name="Sheh A."/>
            <person name="Feng Y."/>
            <person name="Gong G."/>
            <person name="Vandamme P."/>
            <person name="Holcombe H.R."/>
            <person name="Paster B.J."/>
            <person name="Fox J.G."/>
        </authorList>
    </citation>
    <scope>NUCLEOTIDE SEQUENCE [LARGE SCALE GENOMIC DNA]</scope>
    <source>
        <strain evidence="2 3">MIT 97-6194</strain>
    </source>
</reference>
<comment type="caution">
    <text evidence="2">The sequence shown here is derived from an EMBL/GenBank/DDBJ whole genome shotgun (WGS) entry which is preliminary data.</text>
</comment>
<dbReference type="Pfam" id="PF09674">
    <property type="entry name" value="DUF2400"/>
    <property type="match status" value="1"/>
</dbReference>
<evidence type="ECO:0000313" key="2">
    <source>
        <dbReference type="EMBL" id="TLD94183.1"/>
    </source>
</evidence>
<dbReference type="AlphaFoldDB" id="A0A347VV80"/>
<proteinExistence type="predicted"/>
<organism evidence="2 3">
    <name type="scientific">Helicobacter saguini</name>
    <dbReference type="NCBI Taxonomy" id="1548018"/>
    <lineage>
        <taxon>Bacteria</taxon>
        <taxon>Pseudomonadati</taxon>
        <taxon>Campylobacterota</taxon>
        <taxon>Epsilonproteobacteria</taxon>
        <taxon>Campylobacterales</taxon>
        <taxon>Helicobacteraceae</taxon>
        <taxon>Helicobacter</taxon>
    </lineage>
</organism>
<keyword evidence="3" id="KW-1185">Reference proteome</keyword>
<gene>
    <name evidence="1" type="ORF">DCO61_03685</name>
    <name evidence="2" type="ORF">LS64_006680</name>
</gene>
<sequence length="284" mass="32847">MESKTLKAKSYGLDSKDSIESKGNFKELKAFLDSQYSYFNVKDFLQIHADPLIVAHKNKDFKHFDEMALLCALYAYGNANLIVKNLENMPFEFLLDSKNSNFIESSLESFPYYRFQTRLDTKNAFKILKILIKNGGIKDIFVNEYKKNNSVICGIKALQNEITSIMESYKMQSPGLKFLFGDSKNNTSPLKRYNMFLRWMVRSDSLDFGVWSDVSKSDLLLPLDTHTFNITKKLGLCSVKSYNMKAVQEITQNLKKFDFQDPVKYDFALYRIGQLNIDISKFLA</sequence>
<protein>
    <submittedName>
        <fullName evidence="2">TIGR02757 family protein</fullName>
    </submittedName>
</protein>
<dbReference type="Proteomes" id="UP000029714">
    <property type="component" value="Unassembled WGS sequence"/>
</dbReference>
<accession>A0A347VV80</accession>
<dbReference type="NCBIfam" id="TIGR02757">
    <property type="entry name" value="TIGR02757 family protein"/>
    <property type="match status" value="1"/>
</dbReference>
<reference evidence="2 3" key="1">
    <citation type="journal article" date="2014" name="Genome Announc.">
        <title>Draft genome sequences of eight enterohepatic helicobacter species isolated from both laboratory and wild rodents.</title>
        <authorList>
            <person name="Sheh A."/>
            <person name="Shen Z."/>
            <person name="Fox J.G."/>
        </authorList>
    </citation>
    <scope>NUCLEOTIDE SEQUENCE [LARGE SCALE GENOMIC DNA]</scope>
    <source>
        <strain evidence="2 3">MIT 97-6194</strain>
    </source>
</reference>
<dbReference type="RefSeq" id="WP_081948340.1">
    <property type="nucleotide sequence ID" value="NZ_JRMP02000009.1"/>
</dbReference>
<dbReference type="EMBL" id="QBIU01000001">
    <property type="protein sequence ID" value="MWV69139.1"/>
    <property type="molecule type" value="Genomic_DNA"/>
</dbReference>
<dbReference type="STRING" id="1548018.LS64_09000"/>
<dbReference type="OrthoDB" id="9773332at2"/>
<name>A0A347VV80_9HELI</name>
<evidence type="ECO:0000313" key="1">
    <source>
        <dbReference type="EMBL" id="MWV69139.1"/>
    </source>
</evidence>
<evidence type="ECO:0000313" key="4">
    <source>
        <dbReference type="Proteomes" id="UP000477070"/>
    </source>
</evidence>
<evidence type="ECO:0000313" key="3">
    <source>
        <dbReference type="Proteomes" id="UP000029714"/>
    </source>
</evidence>
<dbReference type="EMBL" id="JRMP02000009">
    <property type="protein sequence ID" value="TLD94183.1"/>
    <property type="molecule type" value="Genomic_DNA"/>
</dbReference>
<dbReference type="Proteomes" id="UP000477070">
    <property type="component" value="Unassembled WGS sequence"/>
</dbReference>
<dbReference type="InterPro" id="IPR014127">
    <property type="entry name" value="CHP02757"/>
</dbReference>
<reference evidence="2" key="3">
    <citation type="submission" date="2018-04" db="EMBL/GenBank/DDBJ databases">
        <authorList>
            <person name="Sheh A."/>
            <person name="Shen Z."/>
            <person name="Mannion A.J."/>
            <person name="Fox J.G."/>
        </authorList>
    </citation>
    <scope>NUCLEOTIDE SEQUENCE</scope>
    <source>
        <strain evidence="2">MIT 97-6194</strain>
    </source>
</reference>